<dbReference type="AlphaFoldDB" id="A0A6I3S4L0"/>
<evidence type="ECO:0000256" key="3">
    <source>
        <dbReference type="ARBA" id="ARBA00017959"/>
    </source>
</evidence>
<evidence type="ECO:0000256" key="5">
    <source>
        <dbReference type="ARBA" id="ARBA00022833"/>
    </source>
</evidence>
<dbReference type="PROSITE" id="PS50860">
    <property type="entry name" value="AA_TRNA_LIGASE_II_ALA"/>
    <property type="match status" value="1"/>
</dbReference>
<dbReference type="EMBL" id="WNCL01000012">
    <property type="protein sequence ID" value="MTU43091.1"/>
    <property type="molecule type" value="Genomic_DNA"/>
</dbReference>
<dbReference type="InterPro" id="IPR009000">
    <property type="entry name" value="Transl_B-barrel_sf"/>
</dbReference>
<evidence type="ECO:0000313" key="8">
    <source>
        <dbReference type="EMBL" id="MTU43091.1"/>
    </source>
</evidence>
<dbReference type="PANTHER" id="PTHR43462:SF1">
    <property type="entry name" value="ALANYL-TRNA EDITING PROTEIN AARSD1"/>
    <property type="match status" value="1"/>
</dbReference>
<dbReference type="Pfam" id="PF07973">
    <property type="entry name" value="tRNA_SAD"/>
    <property type="match status" value="1"/>
</dbReference>
<dbReference type="SUPFAM" id="SSF50447">
    <property type="entry name" value="Translation proteins"/>
    <property type="match status" value="1"/>
</dbReference>
<dbReference type="SUPFAM" id="SSF55186">
    <property type="entry name" value="ThrRS/AlaRS common domain"/>
    <property type="match status" value="1"/>
</dbReference>
<gene>
    <name evidence="8" type="ORF">GMD42_05545</name>
</gene>
<evidence type="ECO:0000259" key="7">
    <source>
        <dbReference type="PROSITE" id="PS50860"/>
    </source>
</evidence>
<dbReference type="Gene3D" id="3.30.980.10">
    <property type="entry name" value="Threonyl-trna Synthetase, Chain A, domain 2"/>
    <property type="match status" value="1"/>
</dbReference>
<evidence type="ECO:0000256" key="1">
    <source>
        <dbReference type="ARBA" id="ARBA00001947"/>
    </source>
</evidence>
<dbReference type="GO" id="GO:0005737">
    <property type="term" value="C:cytoplasm"/>
    <property type="evidence" value="ECO:0007669"/>
    <property type="project" value="UniProtKB-SubCell"/>
</dbReference>
<dbReference type="PANTHER" id="PTHR43462">
    <property type="entry name" value="ALANYL-TRNA EDITING PROTEIN"/>
    <property type="match status" value="1"/>
</dbReference>
<dbReference type="GO" id="GO:0046872">
    <property type="term" value="F:metal ion binding"/>
    <property type="evidence" value="ECO:0007669"/>
    <property type="project" value="UniProtKB-KW"/>
</dbReference>
<sequence>METMQELFYRDPYAREFSATITSCREGKKGFEVVLDDTAFYPEGGGQPSDEGTLGEAKVTFVKRVGPEIVHYIDKPLEVGSTVTGKIDWERRFDNMQNHTCEHIFSGLVHQKYKFENVGFHMDPNDITVDFSGEIPMEAIPELEKLVNQAITQDIDLKIEFPSEEVLQAMEYRSKKELHGVVRIVTVPDYDRCACCGTHVRRSGEIGMFKILDASKHRGGTRVRFVAGERARRDYDWRVKEIAKVSALFSAKPNEIAKAAENFIEEGKVKDQKAAQRTERYLQFVAAGLKSENGVVTVFEEDLTPFELKRFAVMLKEKFPESSIGVFSPIEGGFNYVIASSDPELPKFSKSLNAKLNGRGGGRDGMVQGTYRVDKEAVEEAFDEIFLK</sequence>
<comment type="caution">
    <text evidence="8">The sequence shown here is derived from an EMBL/GenBank/DDBJ whole genome shotgun (WGS) entry which is preliminary data.</text>
</comment>
<evidence type="ECO:0000313" key="9">
    <source>
        <dbReference type="Proteomes" id="UP000462362"/>
    </source>
</evidence>
<proteinExistence type="predicted"/>
<keyword evidence="5" id="KW-0862">Zinc</keyword>
<dbReference type="GO" id="GO:0006419">
    <property type="term" value="P:alanyl-tRNA aminoacylation"/>
    <property type="evidence" value="ECO:0007669"/>
    <property type="project" value="InterPro"/>
</dbReference>
<dbReference type="InterPro" id="IPR051335">
    <property type="entry name" value="Alanyl-tRNA_Editing_Enzymes"/>
</dbReference>
<keyword evidence="4" id="KW-0479">Metal-binding</keyword>
<evidence type="ECO:0000256" key="4">
    <source>
        <dbReference type="ARBA" id="ARBA00022723"/>
    </source>
</evidence>
<comment type="cofactor">
    <cofactor evidence="1">
        <name>Zn(2+)</name>
        <dbReference type="ChEBI" id="CHEBI:29105"/>
    </cofactor>
</comment>
<accession>A0A6I3S4L0</accession>
<reference evidence="8 9" key="1">
    <citation type="journal article" date="2019" name="Nat. Med.">
        <title>A library of human gut bacterial isolates paired with longitudinal multiomics data enables mechanistic microbiome research.</title>
        <authorList>
            <person name="Poyet M."/>
            <person name="Groussin M."/>
            <person name="Gibbons S.M."/>
            <person name="Avila-Pacheco J."/>
            <person name="Jiang X."/>
            <person name="Kearney S.M."/>
            <person name="Perrotta A.R."/>
            <person name="Berdy B."/>
            <person name="Zhao S."/>
            <person name="Lieberman T.D."/>
            <person name="Swanson P.K."/>
            <person name="Smith M."/>
            <person name="Roesemann S."/>
            <person name="Alexander J.E."/>
            <person name="Rich S.A."/>
            <person name="Livny J."/>
            <person name="Vlamakis H."/>
            <person name="Clish C."/>
            <person name="Bullock K."/>
            <person name="Deik A."/>
            <person name="Scott J."/>
            <person name="Pierce K.A."/>
            <person name="Xavier R.J."/>
            <person name="Alm E.J."/>
        </authorList>
    </citation>
    <scope>NUCLEOTIDE SEQUENCE [LARGE SCALE GENOMIC DNA]</scope>
    <source>
        <strain evidence="8 9">BIOML-A2</strain>
    </source>
</reference>
<comment type="subcellular location">
    <subcellularLocation>
        <location evidence="2">Cytoplasm</location>
    </subcellularLocation>
</comment>
<evidence type="ECO:0000256" key="2">
    <source>
        <dbReference type="ARBA" id="ARBA00004496"/>
    </source>
</evidence>
<dbReference type="InterPro" id="IPR012947">
    <property type="entry name" value="tRNA_SAD"/>
</dbReference>
<name>A0A6I3S4L0_9BURK</name>
<feature type="domain" description="Alanyl-transfer RNA synthetases family profile" evidence="7">
    <location>
        <begin position="1"/>
        <end position="222"/>
    </location>
</feature>
<dbReference type="InterPro" id="IPR018164">
    <property type="entry name" value="Ala-tRNA-synth_IIc_N"/>
</dbReference>
<dbReference type="GO" id="GO:0003676">
    <property type="term" value="F:nucleic acid binding"/>
    <property type="evidence" value="ECO:0007669"/>
    <property type="project" value="InterPro"/>
</dbReference>
<evidence type="ECO:0000256" key="6">
    <source>
        <dbReference type="ARBA" id="ARBA00032577"/>
    </source>
</evidence>
<dbReference type="Gene3D" id="3.10.310.40">
    <property type="match status" value="1"/>
</dbReference>
<dbReference type="GO" id="GO:0002161">
    <property type="term" value="F:aminoacyl-tRNA deacylase activity"/>
    <property type="evidence" value="ECO:0007669"/>
    <property type="project" value="UniProtKB-ARBA"/>
</dbReference>
<dbReference type="Gene3D" id="2.40.30.130">
    <property type="match status" value="1"/>
</dbReference>
<dbReference type="RefSeq" id="WP_149879743.1">
    <property type="nucleotide sequence ID" value="NZ_DBFMZO010000114.1"/>
</dbReference>
<dbReference type="SMART" id="SM00863">
    <property type="entry name" value="tRNA_SAD"/>
    <property type="match status" value="1"/>
</dbReference>
<dbReference type="Proteomes" id="UP000462362">
    <property type="component" value="Unassembled WGS sequence"/>
</dbReference>
<dbReference type="GO" id="GO:0004813">
    <property type="term" value="F:alanine-tRNA ligase activity"/>
    <property type="evidence" value="ECO:0007669"/>
    <property type="project" value="InterPro"/>
</dbReference>
<dbReference type="Pfam" id="PF01411">
    <property type="entry name" value="tRNA-synt_2c"/>
    <property type="match status" value="1"/>
</dbReference>
<protein>
    <recommendedName>
        <fullName evidence="3">Alanine--tRNA ligase</fullName>
    </recommendedName>
    <alternativeName>
        <fullName evidence="6">Alanyl-tRNA synthetase</fullName>
    </alternativeName>
</protein>
<dbReference type="GO" id="GO:0005524">
    <property type="term" value="F:ATP binding"/>
    <property type="evidence" value="ECO:0007669"/>
    <property type="project" value="InterPro"/>
</dbReference>
<dbReference type="InterPro" id="IPR018163">
    <property type="entry name" value="Thr/Ala-tRNA-synth_IIc_edit"/>
</dbReference>
<organism evidence="8 9">
    <name type="scientific">Parasutterella excrementihominis</name>
    <dbReference type="NCBI Taxonomy" id="487175"/>
    <lineage>
        <taxon>Bacteria</taxon>
        <taxon>Pseudomonadati</taxon>
        <taxon>Pseudomonadota</taxon>
        <taxon>Betaproteobacteria</taxon>
        <taxon>Burkholderiales</taxon>
        <taxon>Sutterellaceae</taxon>
        <taxon>Parasutterella</taxon>
    </lineage>
</organism>
<dbReference type="InterPro" id="IPR018165">
    <property type="entry name" value="Ala-tRNA-synth_IIc_core"/>
</dbReference>